<comment type="caution">
    <text evidence="2">The sequence shown here is derived from an EMBL/GenBank/DDBJ whole genome shotgun (WGS) entry which is preliminary data.</text>
</comment>
<dbReference type="EMBL" id="WWCU01000030">
    <property type="protein sequence ID" value="MYN09952.1"/>
    <property type="molecule type" value="Genomic_DNA"/>
</dbReference>
<dbReference type="InterPro" id="IPR012337">
    <property type="entry name" value="RNaseH-like_sf"/>
</dbReference>
<gene>
    <name evidence="2" type="ORF">GTP77_21770</name>
</gene>
<dbReference type="GO" id="GO:0003676">
    <property type="term" value="F:nucleic acid binding"/>
    <property type="evidence" value="ECO:0007669"/>
    <property type="project" value="InterPro"/>
</dbReference>
<dbReference type="PANTHER" id="PTHR48475">
    <property type="entry name" value="RIBONUCLEASE H"/>
    <property type="match status" value="1"/>
</dbReference>
<evidence type="ECO:0000313" key="3">
    <source>
        <dbReference type="Proteomes" id="UP000450676"/>
    </source>
</evidence>
<sequence length="236" mass="24829">MTTLPSSSPDLPASLADAAFHNERVAARRMAAREGLDEAEALLRVMRQSATAQGLAELADLLAARAKLKRDDAERRAAKLAARGEKVAGIKARARPAPQPGAWQAWFDGSAHPNPGRLGIGGLLLGPAGERIEISARAGHGNSGEAEYLALLALLEAAVAARPGVLAIYGDSQVVISDVAGGAGAKGLEQHRERALDLMAQLGKSGRVTLHWVPRHRNSEADRLSQQAIASWGELE</sequence>
<dbReference type="InterPro" id="IPR002156">
    <property type="entry name" value="RNaseH_domain"/>
</dbReference>
<feature type="domain" description="RNase H type-1" evidence="1">
    <location>
        <begin position="99"/>
        <end position="234"/>
    </location>
</feature>
<dbReference type="SUPFAM" id="SSF53098">
    <property type="entry name" value="Ribonuclease H-like"/>
    <property type="match status" value="1"/>
</dbReference>
<dbReference type="AlphaFoldDB" id="A0A7X4HG75"/>
<dbReference type="Proteomes" id="UP000450676">
    <property type="component" value="Unassembled WGS sequence"/>
</dbReference>
<dbReference type="Gene3D" id="3.30.420.10">
    <property type="entry name" value="Ribonuclease H-like superfamily/Ribonuclease H"/>
    <property type="match status" value="1"/>
</dbReference>
<proteinExistence type="predicted"/>
<organism evidence="2 3">
    <name type="scientific">Pseudoduganella aquatica</name>
    <dbReference type="NCBI Taxonomy" id="2660641"/>
    <lineage>
        <taxon>Bacteria</taxon>
        <taxon>Pseudomonadati</taxon>
        <taxon>Pseudomonadota</taxon>
        <taxon>Betaproteobacteria</taxon>
        <taxon>Burkholderiales</taxon>
        <taxon>Oxalobacteraceae</taxon>
        <taxon>Telluria group</taxon>
        <taxon>Pseudoduganella</taxon>
    </lineage>
</organism>
<keyword evidence="2" id="KW-0548">Nucleotidyltransferase</keyword>
<dbReference type="RefSeq" id="WP_161074251.1">
    <property type="nucleotide sequence ID" value="NZ_WWCU01000030.1"/>
</dbReference>
<evidence type="ECO:0000259" key="1">
    <source>
        <dbReference type="PROSITE" id="PS50879"/>
    </source>
</evidence>
<keyword evidence="2" id="KW-0808">Transferase</keyword>
<protein>
    <submittedName>
        <fullName evidence="2">Reverse transcriptase-like protein</fullName>
    </submittedName>
</protein>
<keyword evidence="2" id="KW-0695">RNA-directed DNA polymerase</keyword>
<dbReference type="InterPro" id="IPR036397">
    <property type="entry name" value="RNaseH_sf"/>
</dbReference>
<dbReference type="GO" id="GO:0004523">
    <property type="term" value="F:RNA-DNA hybrid ribonuclease activity"/>
    <property type="evidence" value="ECO:0007669"/>
    <property type="project" value="InterPro"/>
</dbReference>
<accession>A0A7X4HG75</accession>
<dbReference type="GO" id="GO:0003964">
    <property type="term" value="F:RNA-directed DNA polymerase activity"/>
    <property type="evidence" value="ECO:0007669"/>
    <property type="project" value="UniProtKB-KW"/>
</dbReference>
<dbReference type="PANTHER" id="PTHR48475:SF1">
    <property type="entry name" value="RNASE H TYPE-1 DOMAIN-CONTAINING PROTEIN"/>
    <property type="match status" value="1"/>
</dbReference>
<dbReference type="Pfam" id="PF13456">
    <property type="entry name" value="RVT_3"/>
    <property type="match status" value="1"/>
</dbReference>
<dbReference type="PROSITE" id="PS50879">
    <property type="entry name" value="RNASE_H_1"/>
    <property type="match status" value="1"/>
</dbReference>
<keyword evidence="3" id="KW-1185">Reference proteome</keyword>
<name>A0A7X4HG75_9BURK</name>
<reference evidence="2 3" key="1">
    <citation type="submission" date="2019-12" db="EMBL/GenBank/DDBJ databases">
        <title>Novel species isolated from a subtropical stream in China.</title>
        <authorList>
            <person name="Lu H."/>
        </authorList>
    </citation>
    <scope>NUCLEOTIDE SEQUENCE [LARGE SCALE GENOMIC DNA]</scope>
    <source>
        <strain evidence="2 3">FT127W</strain>
    </source>
</reference>
<evidence type="ECO:0000313" key="2">
    <source>
        <dbReference type="EMBL" id="MYN09952.1"/>
    </source>
</evidence>